<name>A0A3B0V3A3_9ZZZZ</name>
<reference evidence="1" key="1">
    <citation type="submission" date="2018-06" db="EMBL/GenBank/DDBJ databases">
        <authorList>
            <person name="Zhirakovskaya E."/>
        </authorList>
    </citation>
    <scope>NUCLEOTIDE SEQUENCE</scope>
</reference>
<dbReference type="AlphaFoldDB" id="A0A3B0V3A3"/>
<gene>
    <name evidence="1" type="ORF">MNBD_CHLOROFLEXI01-4451</name>
</gene>
<dbReference type="EMBL" id="UOEU01000205">
    <property type="protein sequence ID" value="VAW31349.1"/>
    <property type="molecule type" value="Genomic_DNA"/>
</dbReference>
<protein>
    <submittedName>
        <fullName evidence="1">Uncharacterized protein</fullName>
    </submittedName>
</protein>
<proteinExistence type="predicted"/>
<sequence length="79" mass="9671">MIGNILIWTTLLQSKQCQIINLLEEKFHITSDFSNAFPWTKRKRNRTYNLTWASQNQKGFYQRLRRFTRFSNLFNLRNL</sequence>
<accession>A0A3B0V3A3</accession>
<organism evidence="1">
    <name type="scientific">hydrothermal vent metagenome</name>
    <dbReference type="NCBI Taxonomy" id="652676"/>
    <lineage>
        <taxon>unclassified sequences</taxon>
        <taxon>metagenomes</taxon>
        <taxon>ecological metagenomes</taxon>
    </lineage>
</organism>
<evidence type="ECO:0000313" key="1">
    <source>
        <dbReference type="EMBL" id="VAW31349.1"/>
    </source>
</evidence>